<dbReference type="InterPro" id="IPR052043">
    <property type="entry name" value="PolySaccharide_Degr_Enz"/>
</dbReference>
<dbReference type="RefSeq" id="WP_307264733.1">
    <property type="nucleotide sequence ID" value="NZ_JAUSVL010000001.1"/>
</dbReference>
<dbReference type="PANTHER" id="PTHR33886">
    <property type="entry name" value="UNSATURATED RHAMNOGALACTURONAN HYDROLASE (EUROFUNG)"/>
    <property type="match status" value="1"/>
</dbReference>
<reference evidence="2" key="1">
    <citation type="submission" date="2023-07" db="EMBL/GenBank/DDBJ databases">
        <title>Genomic Encyclopedia of Type Strains, Phase IV (KMG-IV): sequencing the most valuable type-strain genomes for metagenomic binning, comparative biology and taxonomic classification.</title>
        <authorList>
            <person name="Goeker M."/>
        </authorList>
    </citation>
    <scope>NUCLEOTIDE SEQUENCE</scope>
    <source>
        <strain evidence="2">DSM 24202</strain>
    </source>
</reference>
<evidence type="ECO:0000256" key="1">
    <source>
        <dbReference type="ARBA" id="ARBA00022801"/>
    </source>
</evidence>
<organism evidence="2 3">
    <name type="scientific">Oligosphaera ethanolica</name>
    <dbReference type="NCBI Taxonomy" id="760260"/>
    <lineage>
        <taxon>Bacteria</taxon>
        <taxon>Pseudomonadati</taxon>
        <taxon>Lentisphaerota</taxon>
        <taxon>Oligosphaeria</taxon>
        <taxon>Oligosphaerales</taxon>
        <taxon>Oligosphaeraceae</taxon>
        <taxon>Oligosphaera</taxon>
    </lineage>
</organism>
<accession>A0AAE4ARL9</accession>
<dbReference type="EMBL" id="JAUSVL010000001">
    <property type="protein sequence ID" value="MDQ0291642.1"/>
    <property type="molecule type" value="Genomic_DNA"/>
</dbReference>
<dbReference type="GO" id="GO:0102211">
    <property type="term" value="F:unsaturated rhamnogalacturonyl hydrolase activity"/>
    <property type="evidence" value="ECO:0007669"/>
    <property type="project" value="UniProtKB-EC"/>
</dbReference>
<dbReference type="InterPro" id="IPR010905">
    <property type="entry name" value="Glyco_hydro_88"/>
</dbReference>
<comment type="caution">
    <text evidence="2">The sequence shown here is derived from an EMBL/GenBank/DDBJ whole genome shotgun (WGS) entry which is preliminary data.</text>
</comment>
<proteinExistence type="predicted"/>
<sequence length="358" mass="39052">MSLQAEYGEVALAAWERYKSFSPFRSYCSILAMTGAARLGKIIGSEALLDDVRGCLRPFLAGQVEKVGGSYGATVYRFGGNAAAWLLVRGLLPEAKDVMVASAELLCRNYPRDVDGCFGKSEAMPSFIWIDTVFGVCPFLLWTGKAASRRDFIDESVLQMLRHHDRLFDPVLKLYHQASNARGSGCLTPAHWSRGVGWGLLALAELVYDLPKEHPGYEKILTAYRQVLEGCLATQDSDGMWHQAMEAPDSYVESSGSALILYAIGRGLKNGSIDRERFLGPYMRGLRGLSRYVSIDGSVFNACCGCLAPGAGTVADYAAHPHKVNDEHSSGPVIYAFSQAEQLRQKGAIPPLAELLRG</sequence>
<dbReference type="Proteomes" id="UP001238163">
    <property type="component" value="Unassembled WGS sequence"/>
</dbReference>
<dbReference type="GO" id="GO:0005975">
    <property type="term" value="P:carbohydrate metabolic process"/>
    <property type="evidence" value="ECO:0007669"/>
    <property type="project" value="InterPro"/>
</dbReference>
<dbReference type="EC" id="3.2.1.172" evidence="2"/>
<dbReference type="Pfam" id="PF07470">
    <property type="entry name" value="Glyco_hydro_88"/>
    <property type="match status" value="1"/>
</dbReference>
<keyword evidence="2" id="KW-0326">Glycosidase</keyword>
<evidence type="ECO:0000313" key="2">
    <source>
        <dbReference type="EMBL" id="MDQ0291642.1"/>
    </source>
</evidence>
<keyword evidence="3" id="KW-1185">Reference proteome</keyword>
<dbReference type="InterPro" id="IPR012341">
    <property type="entry name" value="6hp_glycosidase-like_sf"/>
</dbReference>
<evidence type="ECO:0000313" key="3">
    <source>
        <dbReference type="Proteomes" id="UP001238163"/>
    </source>
</evidence>
<protein>
    <submittedName>
        <fullName evidence="2">Unsaturated rhamnogalacturonyl hydrolase</fullName>
        <ecNumber evidence="2">3.2.1.172</ecNumber>
    </submittedName>
</protein>
<keyword evidence="1 2" id="KW-0378">Hydrolase</keyword>
<dbReference type="SUPFAM" id="SSF48208">
    <property type="entry name" value="Six-hairpin glycosidases"/>
    <property type="match status" value="1"/>
</dbReference>
<dbReference type="PANTHER" id="PTHR33886:SF8">
    <property type="entry name" value="UNSATURATED RHAMNOGALACTURONAN HYDROLASE (EUROFUNG)"/>
    <property type="match status" value="1"/>
</dbReference>
<gene>
    <name evidence="2" type="ORF">J3R75_003749</name>
</gene>
<name>A0AAE4ARL9_9BACT</name>
<dbReference type="InterPro" id="IPR008928">
    <property type="entry name" value="6-hairpin_glycosidase_sf"/>
</dbReference>
<dbReference type="Gene3D" id="1.50.10.10">
    <property type="match status" value="1"/>
</dbReference>
<dbReference type="AlphaFoldDB" id="A0AAE4ARL9"/>